<dbReference type="InterPro" id="IPR050465">
    <property type="entry name" value="UPF0194_transport"/>
</dbReference>
<dbReference type="Gene3D" id="2.40.30.170">
    <property type="match status" value="1"/>
</dbReference>
<dbReference type="InterPro" id="IPR058636">
    <property type="entry name" value="Beta-barrel_YknX"/>
</dbReference>
<keyword evidence="2" id="KW-0175">Coiled coil</keyword>
<gene>
    <name evidence="5" type="ORF">Pla52n_53790</name>
</gene>
<feature type="domain" description="YknX-like beta-barrel" evidence="4">
    <location>
        <begin position="325"/>
        <end position="404"/>
    </location>
</feature>
<dbReference type="PANTHER" id="PTHR32347:SF23">
    <property type="entry name" value="BLL5650 PROTEIN"/>
    <property type="match status" value="1"/>
</dbReference>
<dbReference type="RefSeq" id="WP_146522398.1">
    <property type="nucleotide sequence ID" value="NZ_CP151726.1"/>
</dbReference>
<evidence type="ECO:0000256" key="2">
    <source>
        <dbReference type="ARBA" id="ARBA00023054"/>
    </source>
</evidence>
<dbReference type="AlphaFoldDB" id="A0A5C6A5H2"/>
<name>A0A5C6A5H2_9BACT</name>
<dbReference type="OrthoDB" id="9806939at2"/>
<sequence precursor="true">MKRATTLLLMVIVSAASLCSVAQAQRFGGLSAAEISALQAKINKQIRESGTLESASAVTLHAPFSAAILEITPEGTQVKQGDQVMRLDASAIEQELSTQRTELTNRLAELATVEHAVKGLERDLQGVHEKAEKQIEVANMKLDVFSGDGGEMNTTEQDLAEQLSVAEKKIAAANVAMEVAKQGFESGSADKSAVLTAEASLVAAQAESAMIQRHQRLNERKHALRLAELKLQLFVQQVDLTKATTTLESEIVKGRMQLTAARTAVGAVQSRIAELESKVESSVISAPQDGFVLYPTPRRGQETMEVGVSVRERQELLMIADISNMQVAVTVNETRIARVKKGQKAIIRVDALPDQSFRGTVTHVNATPEPASFLQDSGRQYKVIVAMQDPSDQLRIGMTAMVDIQADKNE</sequence>
<organism evidence="5 6">
    <name type="scientific">Stieleria varia</name>
    <dbReference type="NCBI Taxonomy" id="2528005"/>
    <lineage>
        <taxon>Bacteria</taxon>
        <taxon>Pseudomonadati</taxon>
        <taxon>Planctomycetota</taxon>
        <taxon>Planctomycetia</taxon>
        <taxon>Pirellulales</taxon>
        <taxon>Pirellulaceae</taxon>
        <taxon>Stieleria</taxon>
    </lineage>
</organism>
<keyword evidence="3" id="KW-0732">Signal</keyword>
<dbReference type="PANTHER" id="PTHR32347">
    <property type="entry name" value="EFFLUX SYSTEM COMPONENT YKNX-RELATED"/>
    <property type="match status" value="1"/>
</dbReference>
<proteinExistence type="predicted"/>
<evidence type="ECO:0000259" key="4">
    <source>
        <dbReference type="Pfam" id="PF25990"/>
    </source>
</evidence>
<feature type="signal peptide" evidence="3">
    <location>
        <begin position="1"/>
        <end position="24"/>
    </location>
</feature>
<evidence type="ECO:0000256" key="3">
    <source>
        <dbReference type="SAM" id="SignalP"/>
    </source>
</evidence>
<comment type="caution">
    <text evidence="5">The sequence shown here is derived from an EMBL/GenBank/DDBJ whole genome shotgun (WGS) entry which is preliminary data.</text>
</comment>
<evidence type="ECO:0000313" key="6">
    <source>
        <dbReference type="Proteomes" id="UP000320176"/>
    </source>
</evidence>
<dbReference type="Pfam" id="PF25990">
    <property type="entry name" value="Beta-barrel_YknX"/>
    <property type="match status" value="1"/>
</dbReference>
<dbReference type="EMBL" id="SJPN01000007">
    <property type="protein sequence ID" value="TWT94558.1"/>
    <property type="molecule type" value="Genomic_DNA"/>
</dbReference>
<feature type="chain" id="PRO_5022706922" evidence="3">
    <location>
        <begin position="25"/>
        <end position="410"/>
    </location>
</feature>
<protein>
    <submittedName>
        <fullName evidence="5">Macrolide transporter subunit MacA</fullName>
    </submittedName>
</protein>
<dbReference type="GO" id="GO:0030313">
    <property type="term" value="C:cell envelope"/>
    <property type="evidence" value="ECO:0007669"/>
    <property type="project" value="UniProtKB-SubCell"/>
</dbReference>
<evidence type="ECO:0000313" key="5">
    <source>
        <dbReference type="EMBL" id="TWT94558.1"/>
    </source>
</evidence>
<accession>A0A5C6A5H2</accession>
<comment type="subcellular location">
    <subcellularLocation>
        <location evidence="1">Cell envelope</location>
    </subcellularLocation>
</comment>
<dbReference type="Proteomes" id="UP000320176">
    <property type="component" value="Unassembled WGS sequence"/>
</dbReference>
<reference evidence="5 6" key="1">
    <citation type="submission" date="2019-02" db="EMBL/GenBank/DDBJ databases">
        <title>Deep-cultivation of Planctomycetes and their phenomic and genomic characterization uncovers novel biology.</title>
        <authorList>
            <person name="Wiegand S."/>
            <person name="Jogler M."/>
            <person name="Boedeker C."/>
            <person name="Pinto D."/>
            <person name="Vollmers J."/>
            <person name="Rivas-Marin E."/>
            <person name="Kohn T."/>
            <person name="Peeters S.H."/>
            <person name="Heuer A."/>
            <person name="Rast P."/>
            <person name="Oberbeckmann S."/>
            <person name="Bunk B."/>
            <person name="Jeske O."/>
            <person name="Meyerdierks A."/>
            <person name="Storesund J.E."/>
            <person name="Kallscheuer N."/>
            <person name="Luecker S."/>
            <person name="Lage O.M."/>
            <person name="Pohl T."/>
            <person name="Merkel B.J."/>
            <person name="Hornburger P."/>
            <person name="Mueller R.-W."/>
            <person name="Bruemmer F."/>
            <person name="Labrenz M."/>
            <person name="Spormann A.M."/>
            <person name="Op Den Camp H."/>
            <person name="Overmann J."/>
            <person name="Amann R."/>
            <person name="Jetten M.S.M."/>
            <person name="Mascher T."/>
            <person name="Medema M.H."/>
            <person name="Devos D.P."/>
            <person name="Kaster A.-K."/>
            <person name="Ovreas L."/>
            <person name="Rohde M."/>
            <person name="Galperin M.Y."/>
            <person name="Jogler C."/>
        </authorList>
    </citation>
    <scope>NUCLEOTIDE SEQUENCE [LARGE SCALE GENOMIC DNA]</scope>
    <source>
        <strain evidence="5 6">Pla52n</strain>
    </source>
</reference>
<dbReference type="GO" id="GO:0015562">
    <property type="term" value="F:efflux transmembrane transporter activity"/>
    <property type="evidence" value="ECO:0007669"/>
    <property type="project" value="InterPro"/>
</dbReference>
<keyword evidence="6" id="KW-1185">Reference proteome</keyword>
<evidence type="ECO:0000256" key="1">
    <source>
        <dbReference type="ARBA" id="ARBA00004196"/>
    </source>
</evidence>